<name>A0A4E9E783_GIBZA</name>
<protein>
    <submittedName>
        <fullName evidence="1">Uncharacterized protein</fullName>
    </submittedName>
</protein>
<dbReference type="AlphaFoldDB" id="A0A4E9E783"/>
<organism evidence="1">
    <name type="scientific">Gibberella zeae</name>
    <name type="common">Wheat head blight fungus</name>
    <name type="synonym">Fusarium graminearum</name>
    <dbReference type="NCBI Taxonomy" id="5518"/>
    <lineage>
        <taxon>Eukaryota</taxon>
        <taxon>Fungi</taxon>
        <taxon>Dikarya</taxon>
        <taxon>Ascomycota</taxon>
        <taxon>Pezizomycotina</taxon>
        <taxon>Sordariomycetes</taxon>
        <taxon>Hypocreomycetidae</taxon>
        <taxon>Hypocreales</taxon>
        <taxon>Nectriaceae</taxon>
        <taxon>Fusarium</taxon>
    </lineage>
</organism>
<accession>A0A4E9E783</accession>
<proteinExistence type="predicted"/>
<dbReference type="EMBL" id="CAAKMV010000122">
    <property type="protein sequence ID" value="VIO55995.1"/>
    <property type="molecule type" value="Genomic_DNA"/>
</dbReference>
<reference evidence="1" key="1">
    <citation type="submission" date="2019-04" db="EMBL/GenBank/DDBJ databases">
        <authorList>
            <person name="Melise S."/>
            <person name="Noan J."/>
            <person name="Okalmin O."/>
        </authorList>
    </citation>
    <scope>NUCLEOTIDE SEQUENCE</scope>
    <source>
        <strain evidence="1">FN9</strain>
    </source>
</reference>
<gene>
    <name evidence="1" type="ORF">FUG_LOCUS187978</name>
</gene>
<evidence type="ECO:0000313" key="1">
    <source>
        <dbReference type="EMBL" id="VIO55995.1"/>
    </source>
</evidence>
<sequence>MNCDLSDTRNIQTKLLFEYHMHDNKAAVALIMLDERDHLSYLNRGISVEVFLLGPSWFWDHRKFQRREFVGELGVVWHQDTLQYILRAAHVNRTARVVHGQSGKHFIPFVRQQISTWNRKLYSSVAKFYMTGTLAGSRWVNNLHLRFYLPSVNISRLPAWAGTSGFCIVDHVAHNFEIQNRLHHHSLNRSIIKHTQALRERLQTPGRAAAAKDTTRHSYLGLSVKPESLVDLPFFQDDKLSRKQHTGALRQTNVKESLDAARTRMQSQLTQGSSMQHHSLLNFFFFFGDKPSLKQLLSFFFSSATSHRLNHSSSSFFPLAINHHLNYLFFFFFGDKPSYSSSSSCCLYLMEMPAKLWSIMAQWRYQNDMLAPLRSILDE</sequence>